<protein>
    <submittedName>
        <fullName evidence="2">Z1 domain-containing protein</fullName>
    </submittedName>
</protein>
<reference evidence="2 3" key="1">
    <citation type="journal article" date="2013" name="Genome Announc.">
        <title>Draft Genome Sequence of the Cellulolytic, Mesophilic, Anaerobic Bacterium Clostridium termitidis Strain CT1112 (DSM 5398).</title>
        <authorList>
            <person name="Lal S."/>
            <person name="Ramachandran U."/>
            <person name="Zhang X."/>
            <person name="Munir R."/>
            <person name="Sparling R."/>
            <person name="Levin D.B."/>
        </authorList>
    </citation>
    <scope>NUCLEOTIDE SEQUENCE [LARGE SCALE GENOMIC DNA]</scope>
    <source>
        <strain evidence="2 3">CT1112</strain>
    </source>
</reference>
<sequence>MSNYNDARSMALLYYKKFMTQTTDENEAIYKAAEQSITFYSDVSVNELVKDLQESLNIGVTLPSMLTSKNDSEHIPWWNIKKGELKLTFWHRYERYLLEKKHWPLKVVQSLDETTDKILDILEDPTDTTRIYDRRGLVIGYVQSGKTANYTALINKAIDAGFKLIIVLSGMHNDLRSQTQMRLDEEVLGFETSTTQLRQPNEVLAKLIGVSTLPGEKFVNIGTLTTRDNSGDFSRKIARNINVHPGMQPFILVVKKNVSVLQNILNYYRNDSPLAHLATPSAQYKTVPGIPLLLIDDEADQASVNTADIYDDDGNIMEDYHPSKINGLIRQIYYTFDQKAYIGYTATPFANIFIHNEANSGLYGSELFPKDFILGLPKPANYIGPAELFGLNKDDDTYMPLISMVNYDNDFVPAQHKSNHTPSALPDTLIEAIYSFILTTSARRARGQRNVHNSMLIHVTRFNSVQNIVYEMVKDVFYDIKRRVKYGEPNSNNNVKLALKKLWVSNYCTTSEYMKENFSELVGDVSIPSWEDIEKELVPTLESIIVKEINGSSGDALDYKEHETTGLNVIAIGGDKLSRGLTLEGLTVSYYLRASRMYDTLMQMGRWFGYRPGYLDLCRIYTTPDLASWFRHIAIATEELRDSLHYMDSIKATPEEFGLKIQTHPIMYITSQVKMQSGTVQRLSYKNTVSETTVFEIDDSFFDNNFMATDQFIRSLGQPVEDYLIKKGRSHAKAEHLFWENVTGDYIIEYLSKYKTAKTAPRANSEYLRRYIEAQMQNDELVRWTVVLINTGNEPGFRLGGHDIKSGIERKGIEDDRRGKRVSVKRLMSADHEYLDFSMEQHRRVLEIKKSAKNPDDEKTKSEQIRAQLRSPEEGLLLIYPIDRKETELLKTASQVPIGIALVFPDSGNDTSVEYAVNNVFMEMEQND</sequence>
<dbReference type="Proteomes" id="UP000014155">
    <property type="component" value="Unassembled WGS sequence"/>
</dbReference>
<dbReference type="AlphaFoldDB" id="S0FQ62"/>
<evidence type="ECO:0000313" key="2">
    <source>
        <dbReference type="EMBL" id="EMS70633.1"/>
    </source>
</evidence>
<dbReference type="Pfam" id="PF10593">
    <property type="entry name" value="Z1"/>
    <property type="match status" value="1"/>
</dbReference>
<evidence type="ECO:0000313" key="3">
    <source>
        <dbReference type="Proteomes" id="UP000014155"/>
    </source>
</evidence>
<feature type="domain" description="Putative endonuclease Z1" evidence="1">
    <location>
        <begin position="429"/>
        <end position="665"/>
    </location>
</feature>
<name>S0FQ62_RUMCE</name>
<dbReference type="STRING" id="1195236.CTER_3615"/>
<accession>S0FQ62</accession>
<proteinExistence type="predicted"/>
<keyword evidence="3" id="KW-1185">Reference proteome</keyword>
<dbReference type="PATRIC" id="fig|1195236.3.peg.3827"/>
<gene>
    <name evidence="2" type="ORF">CTER_3615</name>
</gene>
<dbReference type="eggNOG" id="COG1100">
    <property type="taxonomic scope" value="Bacteria"/>
</dbReference>
<dbReference type="EMBL" id="AORV01000051">
    <property type="protein sequence ID" value="EMS70633.1"/>
    <property type="molecule type" value="Genomic_DNA"/>
</dbReference>
<comment type="caution">
    <text evidence="2">The sequence shown here is derived from an EMBL/GenBank/DDBJ whole genome shotgun (WGS) entry which is preliminary data.</text>
</comment>
<evidence type="ECO:0000259" key="1">
    <source>
        <dbReference type="Pfam" id="PF10593"/>
    </source>
</evidence>
<organism evidence="2 3">
    <name type="scientific">Ruminiclostridium cellobioparum subsp. termitidis CT1112</name>
    <dbReference type="NCBI Taxonomy" id="1195236"/>
    <lineage>
        <taxon>Bacteria</taxon>
        <taxon>Bacillati</taxon>
        <taxon>Bacillota</taxon>
        <taxon>Clostridia</taxon>
        <taxon>Eubacteriales</taxon>
        <taxon>Oscillospiraceae</taxon>
        <taxon>Ruminiclostridium</taxon>
    </lineage>
</organism>
<dbReference type="RefSeq" id="WP_004628082.1">
    <property type="nucleotide sequence ID" value="NZ_AORV01000051.1"/>
</dbReference>
<dbReference type="InterPro" id="IPR018310">
    <property type="entry name" value="Put_endonuclease_Z1-dom"/>
</dbReference>